<evidence type="ECO:0000256" key="1">
    <source>
        <dbReference type="SAM" id="MobiDB-lite"/>
    </source>
</evidence>
<evidence type="ECO:0000313" key="2">
    <source>
        <dbReference type="EMBL" id="PSJ60743.1"/>
    </source>
</evidence>
<feature type="region of interest" description="Disordered" evidence="1">
    <location>
        <begin position="144"/>
        <end position="163"/>
    </location>
</feature>
<feature type="region of interest" description="Disordered" evidence="1">
    <location>
        <begin position="448"/>
        <end position="480"/>
    </location>
</feature>
<dbReference type="AlphaFoldDB" id="A0A2P7SE47"/>
<sequence>MSVAELGFAIDSSQAVTAKSNLDKMSAAAGAAEQAQQRLSAASSGANAALTRIASGVDQANVMLAKLVAAVEAGNTAQTKFAASALRVETANIATARTAEVATAAMRQSTIATDQATQALERQNAAVMAQAAAARARAASGLDAWGNPANSNQQAASGSSRAPTMGSFQAGAGAVRMFTTGAASTTAFATAIGAILNPAMAVHFALFAIGGAAVEYFRRSRDGADQLGEALKKNKQAVTELADAYKLVGFNIDEVTRKSVLMAEAAERQSRRQTQKELDKSLKSLLGDTSNMSMGFLFPEWMRSSDVTLVFDPFRSAIDGLRKGLAAGHPDFETFQKQVDRIAQTDPGKLRLWADVLLDMQAEAAATAKQLGVLDEFNRNGRTGRLVGPAGMDDRQASGRQIIDQQRHERELKLAMEREQFEAHLEQQRARTNAEKLAAAERIARAGASGAAADLRAERARREELQRQEMERRDAETERHRAQLRSIEAAKEELSLIGATTGETTRLQYQFSEIARLKEEAARKGELVSTAEVERIKQTAAELGKVADAAARLNLARDLQFEREQLFRSPEQQEIAGRLHSAGLPVDFNSVEAGLIRANIQLDRMKSTWESIFETANNGVDTLVDALFDGTSSIEDALKSIGRDFARQMFDLAVTNPFKNWLTGGNLQSIADLGIFGSGASSGQGGGFGGVLGNLLGAQKAVSAMQVQAASVIVNGSVLGGMGGLGGIPGVGGGFSPNTTLSQFLGGSAANDNKSMPMALSGIGSPVGQMAYGNDLASNIKTLAGKIGANPRDLAAVMSFESGFRQNIWGGANNGYYGLIQAGASERANYGITPGGSLSDQFAGIEKFFKARGFKPGMSGMDLYSTVNAGSPGRYNASDAMNGGTWGTVADKWNYQMSPHFAKADALLGPTNKASDALDKLATSSTSTASGLASGLGSLTGVTQSTMQALEQFGIGAGNLGSMLQNLMNTGGGFGGNWFSNLAGMFGGSGGALNYMNSISPAATANILKGGVGLYANGAPFSAGNVIPFANGDVFSSPALFPMSGGKTGMLGEAGPEAIMPLRRGSDGKLGVAAQTGFTAAPGISAGQIESIVGAISKKLSLNVKNVTVLDPSVVGDYLRTDEGEQVVMNIIRQNRAA</sequence>
<dbReference type="RefSeq" id="WP_106724209.1">
    <property type="nucleotide sequence ID" value="NZ_PXYL01000005.1"/>
</dbReference>
<gene>
    <name evidence="2" type="ORF">C7I85_11920</name>
</gene>
<dbReference type="Proteomes" id="UP000240653">
    <property type="component" value="Unassembled WGS sequence"/>
</dbReference>
<name>A0A2P7SE47_9HYPH</name>
<keyword evidence="3" id="KW-1185">Reference proteome</keyword>
<accession>A0A2P7SE47</accession>
<feature type="compositionally biased region" description="Basic and acidic residues" evidence="1">
    <location>
        <begin position="455"/>
        <end position="480"/>
    </location>
</feature>
<proteinExistence type="predicted"/>
<dbReference type="OrthoDB" id="6065087at2"/>
<dbReference type="CDD" id="cd22249">
    <property type="entry name" value="UDM1_RNF168_RNF169-like"/>
    <property type="match status" value="1"/>
</dbReference>
<reference evidence="2 3" key="1">
    <citation type="submission" date="2018-03" db="EMBL/GenBank/DDBJ databases">
        <title>The draft genome of Mesorhizobium soli JCM 19897.</title>
        <authorList>
            <person name="Li L."/>
            <person name="Liu L."/>
            <person name="Liang L."/>
            <person name="Wang T."/>
            <person name="Zhang X."/>
        </authorList>
    </citation>
    <scope>NUCLEOTIDE SEQUENCE [LARGE SCALE GENOMIC DNA]</scope>
    <source>
        <strain evidence="2 3">JCM 19897</strain>
    </source>
</reference>
<organism evidence="2 3">
    <name type="scientific">Pseudaminobacter soli</name>
    <name type="common">ex Li et al. 2025</name>
    <dbReference type="NCBI Taxonomy" id="1295366"/>
    <lineage>
        <taxon>Bacteria</taxon>
        <taxon>Pseudomonadati</taxon>
        <taxon>Pseudomonadota</taxon>
        <taxon>Alphaproteobacteria</taxon>
        <taxon>Hyphomicrobiales</taxon>
        <taxon>Phyllobacteriaceae</taxon>
        <taxon>Pseudaminobacter</taxon>
    </lineage>
</organism>
<evidence type="ECO:0008006" key="4">
    <source>
        <dbReference type="Google" id="ProtNLM"/>
    </source>
</evidence>
<dbReference type="EMBL" id="PXYL01000005">
    <property type="protein sequence ID" value="PSJ60743.1"/>
    <property type="molecule type" value="Genomic_DNA"/>
</dbReference>
<protein>
    <recommendedName>
        <fullName evidence="4">Bacteriophage tail tape measure N-terminal domain-containing protein</fullName>
    </recommendedName>
</protein>
<feature type="compositionally biased region" description="Low complexity" evidence="1">
    <location>
        <begin position="149"/>
        <end position="162"/>
    </location>
</feature>
<evidence type="ECO:0000313" key="3">
    <source>
        <dbReference type="Proteomes" id="UP000240653"/>
    </source>
</evidence>
<comment type="caution">
    <text evidence="2">The sequence shown here is derived from an EMBL/GenBank/DDBJ whole genome shotgun (WGS) entry which is preliminary data.</text>
</comment>